<dbReference type="PATRIC" id="fig|1641875.4.peg.1335"/>
<dbReference type="OrthoDB" id="7876991at2"/>
<feature type="compositionally biased region" description="Basic residues" evidence="1">
    <location>
        <begin position="57"/>
        <end position="72"/>
    </location>
</feature>
<sequence length="72" mass="8225">MNANRIINMVIRMVMNRLIRSGVNAGIDKMSKRGKKPADGQNAPDPQQKQQTAQTQKRMRQSMRVARKIGKF</sequence>
<evidence type="ECO:0000313" key="2">
    <source>
        <dbReference type="EMBL" id="KRS14379.1"/>
    </source>
</evidence>
<gene>
    <name evidence="2" type="ORF">XM53_01240</name>
</gene>
<comment type="caution">
    <text evidence="2">The sequence shown here is derived from an EMBL/GenBank/DDBJ whole genome shotgun (WGS) entry which is preliminary data.</text>
</comment>
<evidence type="ECO:0000256" key="1">
    <source>
        <dbReference type="SAM" id="MobiDB-lite"/>
    </source>
</evidence>
<dbReference type="EMBL" id="LAXJ01000002">
    <property type="protein sequence ID" value="KRS14379.1"/>
    <property type="molecule type" value="Genomic_DNA"/>
</dbReference>
<feature type="compositionally biased region" description="Low complexity" evidence="1">
    <location>
        <begin position="47"/>
        <end position="56"/>
    </location>
</feature>
<dbReference type="Proteomes" id="UP000051295">
    <property type="component" value="Unassembled WGS sequence"/>
</dbReference>
<evidence type="ECO:0000313" key="3">
    <source>
        <dbReference type="Proteomes" id="UP000051295"/>
    </source>
</evidence>
<name>A0A0T5NZS1_9RHOB</name>
<protein>
    <submittedName>
        <fullName evidence="2">Uncharacterized protein</fullName>
    </submittedName>
</protein>
<reference evidence="2 3" key="1">
    <citation type="submission" date="2015-04" db="EMBL/GenBank/DDBJ databases">
        <title>The draft genome sequence of Roseovarius sp.R12b.</title>
        <authorList>
            <person name="Li G."/>
            <person name="Lai Q."/>
            <person name="Shao Z."/>
            <person name="Yan P."/>
        </authorList>
    </citation>
    <scope>NUCLEOTIDE SEQUENCE [LARGE SCALE GENOMIC DNA]</scope>
    <source>
        <strain evidence="2 3">R12B</strain>
    </source>
</reference>
<proteinExistence type="predicted"/>
<feature type="region of interest" description="Disordered" evidence="1">
    <location>
        <begin position="26"/>
        <end position="72"/>
    </location>
</feature>
<keyword evidence="3" id="KW-1185">Reference proteome</keyword>
<dbReference type="RefSeq" id="WP_057789471.1">
    <property type="nucleotide sequence ID" value="NZ_LAXJ01000002.1"/>
</dbReference>
<accession>A0A0T5NZS1</accession>
<dbReference type="AlphaFoldDB" id="A0A0T5NZS1"/>
<organism evidence="2 3">
    <name type="scientific">Roseovarius atlanticus</name>
    <dbReference type="NCBI Taxonomy" id="1641875"/>
    <lineage>
        <taxon>Bacteria</taxon>
        <taxon>Pseudomonadati</taxon>
        <taxon>Pseudomonadota</taxon>
        <taxon>Alphaproteobacteria</taxon>
        <taxon>Rhodobacterales</taxon>
        <taxon>Roseobacteraceae</taxon>
        <taxon>Roseovarius</taxon>
    </lineage>
</organism>
<dbReference type="STRING" id="1641875.XM53_01240"/>